<feature type="compositionally biased region" description="Polar residues" evidence="5">
    <location>
        <begin position="2291"/>
        <end position="2301"/>
    </location>
</feature>
<feature type="compositionally biased region" description="Basic and acidic residues" evidence="5">
    <location>
        <begin position="768"/>
        <end position="778"/>
    </location>
</feature>
<feature type="region of interest" description="Disordered" evidence="5">
    <location>
        <begin position="2278"/>
        <end position="2301"/>
    </location>
</feature>
<reference evidence="10" key="1">
    <citation type="submission" date="2025-08" db="UniProtKB">
        <authorList>
            <consortium name="RefSeq"/>
        </authorList>
    </citation>
    <scope>IDENTIFICATION</scope>
    <source>
        <tissue evidence="10">White muscle</tissue>
    </source>
</reference>
<keyword evidence="6" id="KW-0472">Membrane</keyword>
<dbReference type="SUPFAM" id="SSF48726">
    <property type="entry name" value="Immunoglobulin"/>
    <property type="match status" value="1"/>
</dbReference>
<feature type="domain" description="Ig-like" evidence="8">
    <location>
        <begin position="279"/>
        <end position="365"/>
    </location>
</feature>
<feature type="compositionally biased region" description="Pro residues" evidence="5">
    <location>
        <begin position="2200"/>
        <end position="2213"/>
    </location>
</feature>
<feature type="region of interest" description="Disordered" evidence="5">
    <location>
        <begin position="547"/>
        <end position="803"/>
    </location>
</feature>
<keyword evidence="9" id="KW-1185">Reference proteome</keyword>
<keyword evidence="3" id="KW-0677">Repeat</keyword>
<dbReference type="SMART" id="SM00369">
    <property type="entry name" value="LRR_TYP"/>
    <property type="match status" value="5"/>
</dbReference>
<sequence length="2301" mass="254436">MRTRKGTGLFVMAVSQWMFCAAVLLLLIQGLQCSPVPPACPESCLCQKGLLNCSFAGLSQAQQHVPSTVTELDLSHNLLKSVTPSWPSWGLKSLWLGHNSITHLSLCVRRTWRGKHWKIPFSHSRGRCVSWAPTLQLLSAERNQLEMIPEGLGGSEFLQVLQLSHNRISDLRPGDLSRCPLLREIHLQHNRISSLHPQALRDMPELRVLDLSFNLLTTITPSAYLSLRKLNVLVEVSGNRWRCDCSLRSLRRKMAYDRDRALQQTWRGVVCSSPSTHAGRDLLHLEDSDLTCSTAENRAGLHQDVTVDKGTEILLPCGSPKQDSTWWTPNGQVPGSQAGLLISDITERDAGLYVCVSGTDEESVSVFNLRVHKTQRKTRDTRSLHRERLQINPEFGSIQGEGQETDLNSLDLHRATQRTQSDLVLAVCLSVFITFLVAFVIGALTRPLLDALWRRCCSCCNHTTQSASPPQSVSSAGQAPYDNKAYSDEDEREELGTHRERRVTFSGHPSELRDQNSIPYYDTVVNGMQDNLAGEYDATYENVQERGASHPSLEVYHPPEEEKPSARGSVSSGSFRHDNPETDTHSGDLSDISLSEPQRGAYPVHTHGMEFESIPDPDELQRCRSSSVSSHSDQESPDRDQDMDWPKDNLAQRLEERKTRNNSWEPQSPQKEDNSFERSSDFPTVKPVDVLQINIGRVGEIPGLAYRKSNMADPNPMDPELWNDSGESFEFPDSIQGASARSSSQDLSGSAFADQLRKEYEQTLNKETLVKDWRENDKSSSSNSSDSGNEPTEYTVNPETEVVKEKEIVQDALLTHDSTTDPAAANTYLKYDVSLDKQHYKDPVSPSPDEDGFHVSELRQEVQRSHLFSEHSDLSSDSSDEPTKYTVNKDSDEEEEDEAQVPAVTHKGPSLSLGDINVSLASRKALNIGFSKDGFQYQQEPETRSTGLDLTTQSAISTKEPLPQPSLPSDVARVEDPPVSVYIPRLSKRLDIQPQEASPAPAKTPPPSESSSSSESEDETTDNSVKLDREVPDVSQKNSSLSLGDINVSLAPRKALNIDFSKQGFQYQPEPEKRLTGLGLSFQSAITPKEPSLPSDGTRAGESPAPFYIPSLRRRLDIQPSQDTPPAPPRTPPPSGSSSSRSESEDETTMNQKREEKAKVPDSSFNPVDIDVSFAPRKALNISFSKEGFQYQQEPETRSPGLDLSSQSDITPKEPLPQNRFPEGTRTRETPLDMHSLRRRLDIQATQETPPAAPGSRPHAGSSSSNSESEDETTMNQKREEKSKVPDSSFIPADIDVSFAPRKSLNIGFSKEGFQYQSEPSLTGMGLTSQIAISTKEPLPKSSIPSDGTRDEESLVPLYIPSFKRHVDIQPPQETPPAAPQTPPPSGSSSSGSESKELDREVPDVTHKDPFLSLGDINVSIAPRKALNISFSKEGFQYQQEPETRSPGLDLSSQSDITPKEPLPQHRFPEGTRTRETPLDMHSLRRRLDIQATQETPPAAPGSRPHAGSSSSNSESEDETTINQKREEKSHVTDSSFIPADIDVSFAPRKALNIGFSKEGFQYQSEPSLTGMGLTSQIAISTKEPLPKSSIPSDGTRDEESLVPLYIPSFKRHVDIQPPQETPPAAPQTPPPSGSSSSGSESKELDREVPDVTHKDPFLSLGDINVSIAPRKALNISFSKEGFQYQQEPETRSPGLDLSSQSDITPKEPLPQHRFPEGTRTRETPLDMHSLRRRLDIQATQETPPAAPGSRPHAGSSSSNSESEDETTINQKREEKSHVTDSSFIPADIDVSFAPRKALNIGFSKEGFQYQSEPSLTGMGLTSQIAISTKEPLPKSSIPSDGTRDEESLVPLYIPTFRRHVDIQPHQETPPASLRTSHNSESPSSSSESEDETTMNQKREKEKAKVPYKYPSLSPRDTPINVSFVPRKALNIGFSKESFQNQSSESKYESITTTNDRGFQEDAKPAPKTSIFYSTSSDRARTEEPPVPLYIPGLQRHQNIQPSQDAILAESSSASSENGDELTEHTKKPGRDVTDFSLSPGDTPINVSFAPRRALNISLYNSASTTDEVERKTGAEDRWERPGLGGLKALSETQRWDTKDSSTNMNVSFSQRSALNINSDSSTDEVGRRARAHYSSPILERTISRKDRGFKEETNPSPKLSLPKTSPFFSTSTDEARPIESPLQIPRHRRRLVVDIQPHLAPPAAPGTPPPFPEGEEAAGSGWRSRGQQRWRAIDGFGRTSKTQGDEGEKNYMGLLAAKPFGTARQYQSVTPETIMATQHSEISERDGSDLTFSTVRHSEA</sequence>
<feature type="chain" id="PRO_5035811555" evidence="7">
    <location>
        <begin position="34"/>
        <end position="2301"/>
    </location>
</feature>
<feature type="region of interest" description="Disordered" evidence="5">
    <location>
        <begin position="1580"/>
        <end position="1666"/>
    </location>
</feature>
<dbReference type="PROSITE" id="PS50835">
    <property type="entry name" value="IG_LIKE"/>
    <property type="match status" value="1"/>
</dbReference>
<dbReference type="InterPro" id="IPR036179">
    <property type="entry name" value="Ig-like_dom_sf"/>
</dbReference>
<dbReference type="PROSITE" id="PS51450">
    <property type="entry name" value="LRR"/>
    <property type="match status" value="2"/>
</dbReference>
<dbReference type="Pfam" id="PF13855">
    <property type="entry name" value="LRR_8"/>
    <property type="match status" value="1"/>
</dbReference>
<feature type="compositionally biased region" description="Basic and acidic residues" evidence="5">
    <location>
        <begin position="1223"/>
        <end position="1242"/>
    </location>
</feature>
<evidence type="ECO:0000256" key="7">
    <source>
        <dbReference type="SAM" id="SignalP"/>
    </source>
</evidence>
<feature type="compositionally biased region" description="Basic and acidic residues" evidence="5">
    <location>
        <begin position="851"/>
        <end position="874"/>
    </location>
</feature>
<feature type="compositionally biased region" description="Polar residues" evidence="5">
    <location>
        <begin position="736"/>
        <end position="748"/>
    </location>
</feature>
<dbReference type="InterPro" id="IPR013783">
    <property type="entry name" value="Ig-like_fold"/>
</dbReference>
<feature type="compositionally biased region" description="Basic and acidic residues" evidence="5">
    <location>
        <begin position="1394"/>
        <end position="1410"/>
    </location>
</feature>
<dbReference type="KEGG" id="snh:120052577"/>
<dbReference type="InterPro" id="IPR003599">
    <property type="entry name" value="Ig_sub"/>
</dbReference>
<feature type="compositionally biased region" description="Basic and acidic residues" evidence="5">
    <location>
        <begin position="1641"/>
        <end position="1657"/>
    </location>
</feature>
<feature type="compositionally biased region" description="Basic and acidic residues" evidence="5">
    <location>
        <begin position="2142"/>
        <end position="2154"/>
    </location>
</feature>
<feature type="compositionally biased region" description="Polar residues" evidence="5">
    <location>
        <begin position="936"/>
        <end position="957"/>
    </location>
</feature>
<organism evidence="9 10">
    <name type="scientific">Salvelinus namaycush</name>
    <name type="common">Lake trout</name>
    <name type="synonym">Salmo namaycush</name>
    <dbReference type="NCBI Taxonomy" id="8040"/>
    <lineage>
        <taxon>Eukaryota</taxon>
        <taxon>Metazoa</taxon>
        <taxon>Chordata</taxon>
        <taxon>Craniata</taxon>
        <taxon>Vertebrata</taxon>
        <taxon>Euteleostomi</taxon>
        <taxon>Actinopterygii</taxon>
        <taxon>Neopterygii</taxon>
        <taxon>Teleostei</taxon>
        <taxon>Protacanthopterygii</taxon>
        <taxon>Salmoniformes</taxon>
        <taxon>Salmonidae</taxon>
        <taxon>Salmoninae</taxon>
        <taxon>Salvelinus</taxon>
    </lineage>
</organism>
<feature type="compositionally biased region" description="Basic and acidic residues" evidence="5">
    <location>
        <begin position="1710"/>
        <end position="1736"/>
    </location>
</feature>
<feature type="region of interest" description="Disordered" evidence="5">
    <location>
        <begin position="1936"/>
        <end position="1990"/>
    </location>
</feature>
<keyword evidence="6" id="KW-1133">Transmembrane helix</keyword>
<dbReference type="InterPro" id="IPR003591">
    <property type="entry name" value="Leu-rich_rpt_typical-subtyp"/>
</dbReference>
<feature type="compositionally biased region" description="Basic and acidic residues" evidence="5">
    <location>
        <begin position="575"/>
        <end position="588"/>
    </location>
</feature>
<dbReference type="RefSeq" id="XP_038855496.1">
    <property type="nucleotide sequence ID" value="XM_038999568.1"/>
</dbReference>
<feature type="compositionally biased region" description="Polar residues" evidence="5">
    <location>
        <begin position="1937"/>
        <end position="1957"/>
    </location>
</feature>
<dbReference type="Gene3D" id="3.80.10.10">
    <property type="entry name" value="Ribonuclease Inhibitor"/>
    <property type="match status" value="2"/>
</dbReference>
<feature type="compositionally biased region" description="Polar residues" evidence="5">
    <location>
        <begin position="788"/>
        <end position="798"/>
    </location>
</feature>
<evidence type="ECO:0000256" key="4">
    <source>
        <dbReference type="ARBA" id="ARBA00023157"/>
    </source>
</evidence>
<feature type="compositionally biased region" description="Basic and acidic residues" evidence="5">
    <location>
        <begin position="632"/>
        <end position="647"/>
    </location>
</feature>
<feature type="region of interest" description="Disordered" evidence="5">
    <location>
        <begin position="1184"/>
        <end position="1297"/>
    </location>
</feature>
<feature type="compositionally biased region" description="Pro residues" evidence="5">
    <location>
        <begin position="1123"/>
        <end position="1135"/>
    </location>
</feature>
<evidence type="ECO:0000256" key="1">
    <source>
        <dbReference type="ARBA" id="ARBA00022614"/>
    </source>
</evidence>
<feature type="compositionally biased region" description="Pro residues" evidence="5">
    <location>
        <begin position="1373"/>
        <end position="1386"/>
    </location>
</feature>
<dbReference type="SUPFAM" id="SSF52058">
    <property type="entry name" value="L domain-like"/>
    <property type="match status" value="1"/>
</dbReference>
<feature type="region of interest" description="Disordered" evidence="5">
    <location>
        <begin position="1437"/>
        <end position="1544"/>
    </location>
</feature>
<feature type="compositionally biased region" description="Low complexity" evidence="5">
    <location>
        <begin position="2156"/>
        <end position="2167"/>
    </location>
</feature>
<keyword evidence="2 7" id="KW-0732">Signal</keyword>
<feature type="region of interest" description="Disordered" evidence="5">
    <location>
        <begin position="929"/>
        <end position="1046"/>
    </location>
</feature>
<evidence type="ECO:0000256" key="2">
    <source>
        <dbReference type="ARBA" id="ARBA00022729"/>
    </source>
</evidence>
<evidence type="ECO:0000256" key="6">
    <source>
        <dbReference type="SAM" id="Phobius"/>
    </source>
</evidence>
<accession>A0A8U0UL02</accession>
<evidence type="ECO:0000313" key="10">
    <source>
        <dbReference type="RefSeq" id="XP_038855496.1"/>
    </source>
</evidence>
<feature type="compositionally biased region" description="Pro residues" evidence="5">
    <location>
        <begin position="1620"/>
        <end position="1633"/>
    </location>
</feature>
<dbReference type="Proteomes" id="UP000808372">
    <property type="component" value="Chromosome 8"/>
</dbReference>
<feature type="compositionally biased region" description="Basic and acidic residues" evidence="5">
    <location>
        <begin position="1463"/>
        <end position="1489"/>
    </location>
</feature>
<dbReference type="InterPro" id="IPR001611">
    <property type="entry name" value="Leu-rich_rpt"/>
</dbReference>
<name>A0A8U0UL02_SALNM</name>
<feature type="signal peptide" evidence="7">
    <location>
        <begin position="1"/>
        <end position="33"/>
    </location>
</feature>
<feature type="region of interest" description="Disordered" evidence="5">
    <location>
        <begin position="2120"/>
        <end position="2229"/>
    </location>
</feature>
<evidence type="ECO:0000256" key="3">
    <source>
        <dbReference type="ARBA" id="ARBA00022737"/>
    </source>
</evidence>
<dbReference type="GeneID" id="120052577"/>
<feature type="region of interest" description="Disordered" evidence="5">
    <location>
        <begin position="463"/>
        <end position="517"/>
    </location>
</feature>
<keyword evidence="4" id="KW-1015">Disulfide bond</keyword>
<feature type="compositionally biased region" description="Basic and acidic residues" evidence="5">
    <location>
        <begin position="2022"/>
        <end position="2034"/>
    </location>
</feature>
<gene>
    <name evidence="10" type="primary">LOC120052577</name>
</gene>
<protein>
    <submittedName>
        <fullName evidence="10">Uncharacterized protein LOC120052577</fullName>
    </submittedName>
</protein>
<keyword evidence="1" id="KW-0433">Leucine-rich repeat</keyword>
<dbReference type="PANTHER" id="PTHR24366:SF171">
    <property type="entry name" value="LEUCINE RICH REPEAT NEURONAL 4"/>
    <property type="match status" value="1"/>
</dbReference>
<dbReference type="InterPro" id="IPR032675">
    <property type="entry name" value="LRR_dom_sf"/>
</dbReference>
<dbReference type="SMART" id="SM00409">
    <property type="entry name" value="IG"/>
    <property type="match status" value="1"/>
</dbReference>
<feature type="region of interest" description="Disordered" evidence="5">
    <location>
        <begin position="1065"/>
        <end position="1170"/>
    </location>
</feature>
<feature type="region of interest" description="Disordered" evidence="5">
    <location>
        <begin position="2003"/>
        <end position="2039"/>
    </location>
</feature>
<feature type="transmembrane region" description="Helical" evidence="6">
    <location>
        <begin position="423"/>
        <end position="445"/>
    </location>
</feature>
<feature type="region of interest" description="Disordered" evidence="5">
    <location>
        <begin position="1684"/>
        <end position="1791"/>
    </location>
</feature>
<dbReference type="Gene3D" id="2.60.40.10">
    <property type="entry name" value="Immunoglobulins"/>
    <property type="match status" value="1"/>
</dbReference>
<feature type="compositionally biased region" description="Basic and acidic residues" evidence="5">
    <location>
        <begin position="670"/>
        <end position="680"/>
    </location>
</feature>
<feature type="compositionally biased region" description="Basic and acidic residues" evidence="5">
    <location>
        <begin position="881"/>
        <end position="890"/>
    </location>
</feature>
<feature type="region of interest" description="Disordered" evidence="5">
    <location>
        <begin position="839"/>
        <end position="914"/>
    </location>
</feature>
<keyword evidence="6" id="KW-0812">Transmembrane</keyword>
<evidence type="ECO:0000313" key="9">
    <source>
        <dbReference type="Proteomes" id="UP000808372"/>
    </source>
</evidence>
<dbReference type="InterPro" id="IPR007110">
    <property type="entry name" value="Ig-like_dom"/>
</dbReference>
<feature type="compositionally biased region" description="Low complexity" evidence="5">
    <location>
        <begin position="465"/>
        <end position="480"/>
    </location>
</feature>
<evidence type="ECO:0000256" key="5">
    <source>
        <dbReference type="SAM" id="MobiDB-lite"/>
    </source>
</evidence>
<feature type="region of interest" description="Disordered" evidence="5">
    <location>
        <begin position="1327"/>
        <end position="1419"/>
    </location>
</feature>
<evidence type="ECO:0000259" key="8">
    <source>
        <dbReference type="PROSITE" id="PS50835"/>
    </source>
</evidence>
<proteinExistence type="predicted"/>
<dbReference type="PANTHER" id="PTHR24366">
    <property type="entry name" value="IG(IMMUNOGLOBULIN) AND LRR(LEUCINE RICH REPEAT) DOMAINS"/>
    <property type="match status" value="1"/>
</dbReference>
<feature type="region of interest" description="Disordered" evidence="5">
    <location>
        <begin position="1827"/>
        <end position="1920"/>
    </location>
</feature>